<dbReference type="InterPro" id="IPR051052">
    <property type="entry name" value="Diverse_substrate_MTase"/>
</dbReference>
<dbReference type="GO" id="GO:0032259">
    <property type="term" value="P:methylation"/>
    <property type="evidence" value="ECO:0007669"/>
    <property type="project" value="UniProtKB-KW"/>
</dbReference>
<keyword evidence="8" id="KW-1185">Reference proteome</keyword>
<dbReference type="Pfam" id="PF08241">
    <property type="entry name" value="Methyltransf_11"/>
    <property type="match status" value="1"/>
</dbReference>
<feature type="domain" description="Methyltransferase type 11" evidence="4">
    <location>
        <begin position="41"/>
        <end position="134"/>
    </location>
</feature>
<comment type="similarity">
    <text evidence="1">Belongs to the methyltransferase superfamily.</text>
</comment>
<reference evidence="6" key="2">
    <citation type="submission" date="2021-05" db="EMBL/GenBank/DDBJ databases">
        <authorList>
            <person name="Moolhuijzen P.M."/>
            <person name="Moffat C.S."/>
        </authorList>
    </citation>
    <scope>NUCLEOTIDE SEQUENCE</scope>
    <source>
        <strain evidence="6">86-124</strain>
    </source>
</reference>
<dbReference type="InterPro" id="IPR013216">
    <property type="entry name" value="Methyltransf_11"/>
</dbReference>
<dbReference type="GO" id="GO:0008757">
    <property type="term" value="F:S-adenosylmethionine-dependent methyltransferase activity"/>
    <property type="evidence" value="ECO:0007669"/>
    <property type="project" value="InterPro"/>
</dbReference>
<proteinExistence type="inferred from homology"/>
<dbReference type="EMBL" id="NQIK02000002">
    <property type="protein sequence ID" value="KAF7575666.1"/>
    <property type="molecule type" value="Genomic_DNA"/>
</dbReference>
<dbReference type="InterPro" id="IPR029063">
    <property type="entry name" value="SAM-dependent_MTases_sf"/>
</dbReference>
<dbReference type="Proteomes" id="UP000249757">
    <property type="component" value="Unassembled WGS sequence"/>
</dbReference>
<evidence type="ECO:0000259" key="4">
    <source>
        <dbReference type="Pfam" id="PF08241"/>
    </source>
</evidence>
<keyword evidence="2 5" id="KW-0489">Methyltransferase</keyword>
<reference evidence="5 7" key="1">
    <citation type="journal article" date="2018" name="BMC Genomics">
        <title>Comparative genomics of the wheat fungal pathogen Pyrenophora tritici-repentis reveals chromosomal variations and genome plasticity.</title>
        <authorList>
            <person name="Moolhuijzen P."/>
            <person name="See P.T."/>
            <person name="Hane J.K."/>
            <person name="Shi G."/>
            <person name="Liu Z."/>
            <person name="Oliver R.P."/>
            <person name="Moffat C.S."/>
        </authorList>
    </citation>
    <scope>NUCLEOTIDE SEQUENCE [LARGE SCALE GENOMIC DNA]</scope>
    <source>
        <strain evidence="5">M4</strain>
    </source>
</reference>
<keyword evidence="3 5" id="KW-0808">Transferase</keyword>
<dbReference type="SUPFAM" id="SSF53335">
    <property type="entry name" value="S-adenosyl-L-methionine-dependent methyltransferases"/>
    <property type="match status" value="1"/>
</dbReference>
<evidence type="ECO:0000313" key="6">
    <source>
        <dbReference type="EMBL" id="KAI1514597.1"/>
    </source>
</evidence>
<dbReference type="PANTHER" id="PTHR44942">
    <property type="entry name" value="METHYLTRANSF_11 DOMAIN-CONTAINING PROTEIN"/>
    <property type="match status" value="1"/>
</dbReference>
<dbReference type="OrthoDB" id="10027013at2759"/>
<reference evidence="8" key="4">
    <citation type="journal article" date="2022" name="Microb. Genom.">
        <title>A global pangenome for the wheat fungal pathogen Pyrenophora tritici-repentis and prediction of effector protein structural homology.</title>
        <authorList>
            <person name="Moolhuijzen P.M."/>
            <person name="See P.T."/>
            <person name="Shi G."/>
            <person name="Powell H.R."/>
            <person name="Cockram J."/>
            <person name="Jorgensen L.N."/>
            <person name="Benslimane H."/>
            <person name="Strelkov S.E."/>
            <person name="Turner J."/>
            <person name="Liu Z."/>
            <person name="Moffat C.S."/>
        </authorList>
    </citation>
    <scope>NUCLEOTIDE SEQUENCE [LARGE SCALE GENOMIC DNA]</scope>
</reference>
<dbReference type="AlphaFoldDB" id="A0A2W1FQ41"/>
<dbReference type="OMA" id="RTWSAYH"/>
<organism evidence="5 7">
    <name type="scientific">Pyrenophora tritici-repentis</name>
    <dbReference type="NCBI Taxonomy" id="45151"/>
    <lineage>
        <taxon>Eukaryota</taxon>
        <taxon>Fungi</taxon>
        <taxon>Dikarya</taxon>
        <taxon>Ascomycota</taxon>
        <taxon>Pezizomycotina</taxon>
        <taxon>Dothideomycetes</taxon>
        <taxon>Pleosporomycetidae</taxon>
        <taxon>Pleosporales</taxon>
        <taxon>Pleosporineae</taxon>
        <taxon>Pleosporaceae</taxon>
        <taxon>Pyrenophora</taxon>
    </lineage>
</organism>
<evidence type="ECO:0000313" key="5">
    <source>
        <dbReference type="EMBL" id="KAF7575666.1"/>
    </source>
</evidence>
<name>A0A2W1FQ41_9PLEO</name>
<comment type="caution">
    <text evidence="5">The sequence shown here is derived from an EMBL/GenBank/DDBJ whole genome shotgun (WGS) entry which is preliminary data.</text>
</comment>
<accession>A0A2W1FQ41</accession>
<reference evidence="6" key="3">
    <citation type="journal article" date="2022" name="bioRxiv">
        <title>A global pangenome for the wheat fungal pathogen Pyrenophora tritici-repentis and prediction of effector protein structural homology.</title>
        <authorList>
            <person name="Moolhuijzen P."/>
            <person name="See P.T."/>
            <person name="Shi G."/>
            <person name="Powell H.R."/>
            <person name="Cockram J."/>
            <person name="Jorgensen L.N."/>
            <person name="Benslimane H."/>
            <person name="Strelkov S.E."/>
            <person name="Turner J."/>
            <person name="Liu Z."/>
            <person name="Moffat C.S."/>
        </authorList>
    </citation>
    <scope>NUCLEOTIDE SEQUENCE</scope>
    <source>
        <strain evidence="6">86-124</strain>
    </source>
</reference>
<dbReference type="Proteomes" id="UP000245464">
    <property type="component" value="Chromosome 2"/>
</dbReference>
<dbReference type="PANTHER" id="PTHR44942:SF4">
    <property type="entry name" value="METHYLTRANSFERASE TYPE 11 DOMAIN-CONTAINING PROTEIN"/>
    <property type="match status" value="1"/>
</dbReference>
<sequence>MSTFAKATFSATRYAVSRPSYPPALYEKVLGYHKGQQRLCVDLGTGHGLIPRYLASSFDHVVGLDPSAGMVAEAKERSKSFTNLKFMQSSAEKMPMIADDSVDLVTAGQAAHWFNHTDVFKELRRILRPQGTLAYWGYKDHVLVNRPIATKVLNDYAYGKEKKFLGSYWGQPGRSIVQNLLRSVHPPPSGWADIMRIEYEPEAPANSPTPNEKLMFKRMRLGEMEEYIRTWSSVHSWQLEHPDRVRIRDGGKGDVVDEMMETMVASDPSLQVNGANWQELDIDVEWGSYILLARRN</sequence>
<dbReference type="Gene3D" id="3.40.50.150">
    <property type="entry name" value="Vaccinia Virus protein VP39"/>
    <property type="match status" value="1"/>
</dbReference>
<dbReference type="CDD" id="cd02440">
    <property type="entry name" value="AdoMet_MTases"/>
    <property type="match status" value="1"/>
</dbReference>
<dbReference type="EMBL" id="NRDI02000007">
    <property type="protein sequence ID" value="KAI1514597.1"/>
    <property type="molecule type" value="Genomic_DNA"/>
</dbReference>
<evidence type="ECO:0000313" key="8">
    <source>
        <dbReference type="Proteomes" id="UP000249757"/>
    </source>
</evidence>
<gene>
    <name evidence="6" type="ORF">Ptr86124_005920</name>
    <name evidence="5" type="ORF">PtrM4_072900</name>
</gene>
<evidence type="ECO:0000256" key="3">
    <source>
        <dbReference type="ARBA" id="ARBA00022679"/>
    </source>
</evidence>
<evidence type="ECO:0000256" key="1">
    <source>
        <dbReference type="ARBA" id="ARBA00008361"/>
    </source>
</evidence>
<evidence type="ECO:0000313" key="7">
    <source>
        <dbReference type="Proteomes" id="UP000245464"/>
    </source>
</evidence>
<protein>
    <submittedName>
        <fullName evidence="5 6">S-adenosylmethionine-dependent methyltransferase</fullName>
    </submittedName>
</protein>
<evidence type="ECO:0000256" key="2">
    <source>
        <dbReference type="ARBA" id="ARBA00022603"/>
    </source>
</evidence>